<proteinExistence type="predicted"/>
<feature type="compositionally biased region" description="Acidic residues" evidence="1">
    <location>
        <begin position="54"/>
        <end position="69"/>
    </location>
</feature>
<reference evidence="3 4" key="1">
    <citation type="submission" date="2018-11" db="EMBL/GenBank/DDBJ databases">
        <title>Genomic Encyclopedia of Type Strains, Phase IV (KMG-IV): sequencing the most valuable type-strain genomes for metagenomic binning, comparative biology and taxonomic classification.</title>
        <authorList>
            <person name="Goeker M."/>
        </authorList>
    </citation>
    <scope>NUCLEOTIDE SEQUENCE [LARGE SCALE GENOMIC DNA]</scope>
    <source>
        <strain evidence="3 4">DSM 26537</strain>
    </source>
</reference>
<evidence type="ECO:0000313" key="3">
    <source>
        <dbReference type="EMBL" id="ROR22375.1"/>
    </source>
</evidence>
<evidence type="ECO:0000313" key="4">
    <source>
        <dbReference type="Proteomes" id="UP000273083"/>
    </source>
</evidence>
<evidence type="ECO:0000256" key="2">
    <source>
        <dbReference type="SAM" id="SignalP"/>
    </source>
</evidence>
<organism evidence="3 4">
    <name type="scientific">Mobilisporobacter senegalensis</name>
    <dbReference type="NCBI Taxonomy" id="1329262"/>
    <lineage>
        <taxon>Bacteria</taxon>
        <taxon>Bacillati</taxon>
        <taxon>Bacillota</taxon>
        <taxon>Clostridia</taxon>
        <taxon>Lachnospirales</taxon>
        <taxon>Lachnospiraceae</taxon>
        <taxon>Mobilisporobacter</taxon>
    </lineage>
</organism>
<feature type="region of interest" description="Disordered" evidence="1">
    <location>
        <begin position="36"/>
        <end position="84"/>
    </location>
</feature>
<dbReference type="AlphaFoldDB" id="A0A3N1X6I3"/>
<keyword evidence="4" id="KW-1185">Reference proteome</keyword>
<name>A0A3N1X6I3_9FIRM</name>
<sequence length="208" mass="23066">MKKNIKKNIKKNFSYMILCILLTMSLTVFSGCKKDETKTKEETVTEDTGKEADDITPDDTSDEEKEDTESNSTTEETPSVPETKDLLIYGIQNETLQSEQVTVTVPKASEITAEFIVSQVVDVFADNSLEIGIDSVTEEGDKVIVSFMKDKAPLVNVGSGVEITVLDSISMSLLDNLDTCKNVIFRVEGEAYASGHVELDKDEVYKWK</sequence>
<evidence type="ECO:0008006" key="5">
    <source>
        <dbReference type="Google" id="ProtNLM"/>
    </source>
</evidence>
<dbReference type="OrthoDB" id="2046760at2"/>
<dbReference type="EMBL" id="RJVG01000015">
    <property type="protein sequence ID" value="ROR22375.1"/>
    <property type="molecule type" value="Genomic_DNA"/>
</dbReference>
<protein>
    <recommendedName>
        <fullName evidence="5">Sporulation and spore germination protein</fullName>
    </recommendedName>
</protein>
<dbReference type="PROSITE" id="PS51257">
    <property type="entry name" value="PROKAR_LIPOPROTEIN"/>
    <property type="match status" value="1"/>
</dbReference>
<feature type="chain" id="PRO_5039077822" description="Sporulation and spore germination protein" evidence="2">
    <location>
        <begin position="31"/>
        <end position="208"/>
    </location>
</feature>
<evidence type="ECO:0000256" key="1">
    <source>
        <dbReference type="SAM" id="MobiDB-lite"/>
    </source>
</evidence>
<feature type="compositionally biased region" description="Low complexity" evidence="1">
    <location>
        <begin position="70"/>
        <end position="81"/>
    </location>
</feature>
<feature type="compositionally biased region" description="Basic and acidic residues" evidence="1">
    <location>
        <begin position="36"/>
        <end position="53"/>
    </location>
</feature>
<keyword evidence="2" id="KW-0732">Signal</keyword>
<gene>
    <name evidence="3" type="ORF">EDD66_11560</name>
</gene>
<feature type="signal peptide" evidence="2">
    <location>
        <begin position="1"/>
        <end position="30"/>
    </location>
</feature>
<comment type="caution">
    <text evidence="3">The sequence shown here is derived from an EMBL/GenBank/DDBJ whole genome shotgun (WGS) entry which is preliminary data.</text>
</comment>
<dbReference type="Proteomes" id="UP000273083">
    <property type="component" value="Unassembled WGS sequence"/>
</dbReference>
<accession>A0A3N1X6I3</accession>
<dbReference type="RefSeq" id="WP_123610814.1">
    <property type="nucleotide sequence ID" value="NZ_RJVG01000015.1"/>
</dbReference>